<protein>
    <recommendedName>
        <fullName evidence="13">Cytochrome C biogenesis protein</fullName>
    </recommendedName>
</protein>
<keyword evidence="8" id="KW-0408">Iron</keyword>
<evidence type="ECO:0000256" key="1">
    <source>
        <dbReference type="ARBA" id="ARBA00004370"/>
    </source>
</evidence>
<evidence type="ECO:0000313" key="11">
    <source>
        <dbReference type="EMBL" id="GAA3858270.1"/>
    </source>
</evidence>
<name>A0ABP7JYB3_9PSEU</name>
<evidence type="ECO:0000256" key="5">
    <source>
        <dbReference type="ARBA" id="ARBA00022748"/>
    </source>
</evidence>
<dbReference type="Pfam" id="PF03100">
    <property type="entry name" value="CcmE"/>
    <property type="match status" value="1"/>
</dbReference>
<dbReference type="PANTHER" id="PTHR34128">
    <property type="entry name" value="CYTOCHROME C-TYPE BIOGENESIS PROTEIN CCME HOMOLOG, MITOCHONDRIAL"/>
    <property type="match status" value="1"/>
</dbReference>
<evidence type="ECO:0000256" key="2">
    <source>
        <dbReference type="ARBA" id="ARBA00022617"/>
    </source>
</evidence>
<accession>A0ABP7JYB3</accession>
<proteinExistence type="predicted"/>
<sequence>MKRYRLLAVSGIGIVAVLVGVLLFGNLNGNLVYYLTPAEAIAKHGDYPDGRRFQLGGFVRPGSEERIPGGLEFVVASDITPNSPAITVLHTGPVAQLFQPGIGVVVEGAWRGREFVSDTMIVKHDENYRPPAPSTSPAPSGGDPR</sequence>
<evidence type="ECO:0000256" key="7">
    <source>
        <dbReference type="ARBA" id="ARBA00022989"/>
    </source>
</evidence>
<feature type="region of interest" description="Disordered" evidence="10">
    <location>
        <begin position="125"/>
        <end position="145"/>
    </location>
</feature>
<dbReference type="Proteomes" id="UP001501624">
    <property type="component" value="Unassembled WGS sequence"/>
</dbReference>
<evidence type="ECO:0008006" key="13">
    <source>
        <dbReference type="Google" id="ProtNLM"/>
    </source>
</evidence>
<dbReference type="EMBL" id="BAABCM010000031">
    <property type="protein sequence ID" value="GAA3858270.1"/>
    <property type="molecule type" value="Genomic_DNA"/>
</dbReference>
<evidence type="ECO:0000313" key="12">
    <source>
        <dbReference type="Proteomes" id="UP001501624"/>
    </source>
</evidence>
<evidence type="ECO:0000256" key="9">
    <source>
        <dbReference type="ARBA" id="ARBA00023136"/>
    </source>
</evidence>
<dbReference type="RefSeq" id="WP_237340252.1">
    <property type="nucleotide sequence ID" value="NZ_BAABCM010000031.1"/>
</dbReference>
<keyword evidence="12" id="KW-1185">Reference proteome</keyword>
<keyword evidence="2" id="KW-0349">Heme</keyword>
<dbReference type="InterPro" id="IPR036127">
    <property type="entry name" value="CcmE-like_sf"/>
</dbReference>
<dbReference type="Gene3D" id="2.40.50.140">
    <property type="entry name" value="Nucleic acid-binding proteins"/>
    <property type="match status" value="1"/>
</dbReference>
<evidence type="ECO:0000256" key="4">
    <source>
        <dbReference type="ARBA" id="ARBA00022723"/>
    </source>
</evidence>
<evidence type="ECO:0000256" key="3">
    <source>
        <dbReference type="ARBA" id="ARBA00022692"/>
    </source>
</evidence>
<evidence type="ECO:0000256" key="6">
    <source>
        <dbReference type="ARBA" id="ARBA00022968"/>
    </source>
</evidence>
<dbReference type="PANTHER" id="PTHR34128:SF2">
    <property type="entry name" value="CYTOCHROME C-TYPE BIOGENESIS PROTEIN CCME HOMOLOG, MITOCHONDRIAL"/>
    <property type="match status" value="1"/>
</dbReference>
<comment type="subcellular location">
    <subcellularLocation>
        <location evidence="1">Membrane</location>
    </subcellularLocation>
</comment>
<evidence type="ECO:0000256" key="8">
    <source>
        <dbReference type="ARBA" id="ARBA00023004"/>
    </source>
</evidence>
<organism evidence="11 12">
    <name type="scientific">Amycolatopsis tucumanensis</name>
    <dbReference type="NCBI Taxonomy" id="401106"/>
    <lineage>
        <taxon>Bacteria</taxon>
        <taxon>Bacillati</taxon>
        <taxon>Actinomycetota</taxon>
        <taxon>Actinomycetes</taxon>
        <taxon>Pseudonocardiales</taxon>
        <taxon>Pseudonocardiaceae</taxon>
        <taxon>Amycolatopsis</taxon>
    </lineage>
</organism>
<comment type="caution">
    <text evidence="11">The sequence shown here is derived from an EMBL/GenBank/DDBJ whole genome shotgun (WGS) entry which is preliminary data.</text>
</comment>
<keyword evidence="6" id="KW-0735">Signal-anchor</keyword>
<keyword evidence="4" id="KW-0479">Metal-binding</keyword>
<gene>
    <name evidence="11" type="ORF">GCM10022380_89160</name>
</gene>
<keyword evidence="9" id="KW-0472">Membrane</keyword>
<keyword evidence="3" id="KW-0812">Transmembrane</keyword>
<reference evidence="12" key="1">
    <citation type="journal article" date="2019" name="Int. J. Syst. Evol. Microbiol.">
        <title>The Global Catalogue of Microorganisms (GCM) 10K type strain sequencing project: providing services to taxonomists for standard genome sequencing and annotation.</title>
        <authorList>
            <consortium name="The Broad Institute Genomics Platform"/>
            <consortium name="The Broad Institute Genome Sequencing Center for Infectious Disease"/>
            <person name="Wu L."/>
            <person name="Ma J."/>
        </authorList>
    </citation>
    <scope>NUCLEOTIDE SEQUENCE [LARGE SCALE GENOMIC DNA]</scope>
    <source>
        <strain evidence="12">JCM 17017</strain>
    </source>
</reference>
<dbReference type="InterPro" id="IPR004329">
    <property type="entry name" value="CcmE"/>
</dbReference>
<keyword evidence="5" id="KW-0201">Cytochrome c-type biogenesis</keyword>
<dbReference type="InterPro" id="IPR012340">
    <property type="entry name" value="NA-bd_OB-fold"/>
</dbReference>
<dbReference type="SUPFAM" id="SSF82093">
    <property type="entry name" value="Heme chaperone CcmE"/>
    <property type="match status" value="1"/>
</dbReference>
<evidence type="ECO:0000256" key="10">
    <source>
        <dbReference type="SAM" id="MobiDB-lite"/>
    </source>
</evidence>
<keyword evidence="7" id="KW-1133">Transmembrane helix</keyword>